<comment type="caution">
    <text evidence="1">The sequence shown here is derived from an EMBL/GenBank/DDBJ whole genome shotgun (WGS) entry which is preliminary data.</text>
</comment>
<dbReference type="InterPro" id="IPR021558">
    <property type="entry name" value="MazE-like"/>
</dbReference>
<dbReference type="Proteomes" id="UP000315400">
    <property type="component" value="Unassembled WGS sequence"/>
</dbReference>
<organism evidence="1 2">
    <name type="scientific">Spiribacter salinus</name>
    <dbReference type="NCBI Taxonomy" id="1335746"/>
    <lineage>
        <taxon>Bacteria</taxon>
        <taxon>Pseudomonadati</taxon>
        <taxon>Pseudomonadota</taxon>
        <taxon>Gammaproteobacteria</taxon>
        <taxon>Chromatiales</taxon>
        <taxon>Ectothiorhodospiraceae</taxon>
        <taxon>Spiribacter</taxon>
    </lineage>
</organism>
<sequence length="70" mass="8278">MPASTNERVRKRRDALRQAGLRPIQLWVPDTRQPAFRQEARRQSALLHNDPVEREVLDWIDTAADTEDWQ</sequence>
<evidence type="ECO:0000313" key="1">
    <source>
        <dbReference type="EMBL" id="TQF00165.1"/>
    </source>
</evidence>
<proteinExistence type="predicted"/>
<protein>
    <submittedName>
        <fullName evidence="1">DUF3018 family protein</fullName>
    </submittedName>
</protein>
<dbReference type="AlphaFoldDB" id="A0A540VTS5"/>
<accession>A0A540VTS5</accession>
<dbReference type="Pfam" id="PF11455">
    <property type="entry name" value="MazE-like"/>
    <property type="match status" value="1"/>
</dbReference>
<name>A0A540VTS5_9GAMM</name>
<evidence type="ECO:0000313" key="2">
    <source>
        <dbReference type="Proteomes" id="UP000315400"/>
    </source>
</evidence>
<gene>
    <name evidence="1" type="ORF">FKY71_04795</name>
</gene>
<reference evidence="1 2" key="1">
    <citation type="submission" date="2019-06" db="EMBL/GenBank/DDBJ databases">
        <title>Metagenome assembled Genome of Spiribacter salinus SL48-SHIP from the microbial mat of Salt Lake 48 (Novosibirsk region, Russia).</title>
        <authorList>
            <person name="Shipova A."/>
            <person name="Rozanov A.S."/>
            <person name="Bryanskaya A.V."/>
            <person name="Peltek S.E."/>
        </authorList>
    </citation>
    <scope>NUCLEOTIDE SEQUENCE [LARGE SCALE GENOMIC DNA]</scope>
    <source>
        <strain evidence="1">SL48-SHIP-2</strain>
    </source>
</reference>
<dbReference type="EMBL" id="VIFK01000021">
    <property type="protein sequence ID" value="TQF00165.1"/>
    <property type="molecule type" value="Genomic_DNA"/>
</dbReference>